<dbReference type="RefSeq" id="WP_358359542.1">
    <property type="nucleotide sequence ID" value="NZ_JBEZFP010000091.1"/>
</dbReference>
<dbReference type="InterPro" id="IPR050266">
    <property type="entry name" value="AB_hydrolase_sf"/>
</dbReference>
<organism evidence="2 3">
    <name type="scientific">Streptodolium elevatio</name>
    <dbReference type="NCBI Taxonomy" id="3157996"/>
    <lineage>
        <taxon>Bacteria</taxon>
        <taxon>Bacillati</taxon>
        <taxon>Actinomycetota</taxon>
        <taxon>Actinomycetes</taxon>
        <taxon>Kitasatosporales</taxon>
        <taxon>Streptomycetaceae</taxon>
        <taxon>Streptodolium</taxon>
    </lineage>
</organism>
<reference evidence="2 3" key="1">
    <citation type="submission" date="2024-06" db="EMBL/GenBank/DDBJ databases">
        <title>The Natural Products Discovery Center: Release of the First 8490 Sequenced Strains for Exploring Actinobacteria Biosynthetic Diversity.</title>
        <authorList>
            <person name="Kalkreuter E."/>
            <person name="Kautsar S.A."/>
            <person name="Yang D."/>
            <person name="Bader C.D."/>
            <person name="Teijaro C.N."/>
            <person name="Fluegel L."/>
            <person name="Davis C.M."/>
            <person name="Simpson J.R."/>
            <person name="Lauterbach L."/>
            <person name="Steele A.D."/>
            <person name="Gui C."/>
            <person name="Meng S."/>
            <person name="Li G."/>
            <person name="Viehrig K."/>
            <person name="Ye F."/>
            <person name="Su P."/>
            <person name="Kiefer A.F."/>
            <person name="Nichols A."/>
            <person name="Cepeda A.J."/>
            <person name="Yan W."/>
            <person name="Fan B."/>
            <person name="Jiang Y."/>
            <person name="Adhikari A."/>
            <person name="Zheng C.-J."/>
            <person name="Schuster L."/>
            <person name="Cowan T.M."/>
            <person name="Smanski M.J."/>
            <person name="Chevrette M.G."/>
            <person name="De Carvalho L.P.S."/>
            <person name="Shen B."/>
        </authorList>
    </citation>
    <scope>NUCLEOTIDE SEQUENCE [LARGE SCALE GENOMIC DNA]</scope>
    <source>
        <strain evidence="2 3">NPDC048946</strain>
    </source>
</reference>
<dbReference type="SUPFAM" id="SSF53474">
    <property type="entry name" value="alpha/beta-Hydrolases"/>
    <property type="match status" value="1"/>
</dbReference>
<keyword evidence="2" id="KW-0378">Hydrolase</keyword>
<dbReference type="InterPro" id="IPR000639">
    <property type="entry name" value="Epox_hydrolase-like"/>
</dbReference>
<evidence type="ECO:0000313" key="2">
    <source>
        <dbReference type="EMBL" id="MEU8137522.1"/>
    </source>
</evidence>
<dbReference type="InterPro" id="IPR029058">
    <property type="entry name" value="AB_hydrolase_fold"/>
</dbReference>
<name>A0ABV3DP35_9ACTN</name>
<feature type="domain" description="AB hydrolase-1" evidence="1">
    <location>
        <begin position="23"/>
        <end position="259"/>
    </location>
</feature>
<dbReference type="InterPro" id="IPR000073">
    <property type="entry name" value="AB_hydrolase_1"/>
</dbReference>
<gene>
    <name evidence="2" type="ORF">AB0C36_28925</name>
</gene>
<comment type="caution">
    <text evidence="2">The sequence shown here is derived from an EMBL/GenBank/DDBJ whole genome shotgun (WGS) entry which is preliminary data.</text>
</comment>
<proteinExistence type="predicted"/>
<dbReference type="PANTHER" id="PTHR43798">
    <property type="entry name" value="MONOACYLGLYCEROL LIPASE"/>
    <property type="match status" value="1"/>
</dbReference>
<protein>
    <submittedName>
        <fullName evidence="2">Alpha/beta hydrolase</fullName>
    </submittedName>
</protein>
<dbReference type="GO" id="GO:0016787">
    <property type="term" value="F:hydrolase activity"/>
    <property type="evidence" value="ECO:0007669"/>
    <property type="project" value="UniProtKB-KW"/>
</dbReference>
<dbReference type="EMBL" id="JBEZFP010000091">
    <property type="protein sequence ID" value="MEU8137522.1"/>
    <property type="molecule type" value="Genomic_DNA"/>
</dbReference>
<evidence type="ECO:0000313" key="3">
    <source>
        <dbReference type="Proteomes" id="UP001551482"/>
    </source>
</evidence>
<accession>A0ABV3DP35</accession>
<keyword evidence="3" id="KW-1185">Reference proteome</keyword>
<dbReference type="Proteomes" id="UP001551482">
    <property type="component" value="Unassembled WGS sequence"/>
</dbReference>
<dbReference type="PRINTS" id="PR00412">
    <property type="entry name" value="EPOXHYDRLASE"/>
</dbReference>
<evidence type="ECO:0000259" key="1">
    <source>
        <dbReference type="Pfam" id="PF00561"/>
    </source>
</evidence>
<dbReference type="Gene3D" id="3.40.50.1820">
    <property type="entry name" value="alpha/beta hydrolase"/>
    <property type="match status" value="1"/>
</dbReference>
<sequence>MPTFPAPDDGSRLAYRADGDGEPLICLPGGPSASAYLGDLGGLTVHRRLTALDLRGTGGSARPEDPDAYRCDRLVDDVEAFRAHLGLAQIDLLGHSGGVNLAVLYAVRHPERVRRLVLVGPSTRAVGVDITGEMRRGVAQLRVREAWFAEAYAALDVLLSGGDADWDAITPFLHGRWDDEARAFHAASQPDNDDAVRMYGAEGVFDPAATRAALKTCSAPVLLLVGEYDLNSPPPSTEEFADLFPHAEVVVQPGAGHYPWRDDPARFTATVADFLG</sequence>
<dbReference type="PRINTS" id="PR00111">
    <property type="entry name" value="ABHYDROLASE"/>
</dbReference>
<dbReference type="Pfam" id="PF00561">
    <property type="entry name" value="Abhydrolase_1"/>
    <property type="match status" value="1"/>
</dbReference>